<keyword evidence="4" id="KW-1185">Reference proteome</keyword>
<dbReference type="EMBL" id="JAWHQM010000011">
    <property type="protein sequence ID" value="KAK5629366.1"/>
    <property type="molecule type" value="Genomic_DNA"/>
</dbReference>
<dbReference type="Proteomes" id="UP001305414">
    <property type="component" value="Unassembled WGS sequence"/>
</dbReference>
<feature type="region of interest" description="Disordered" evidence="1">
    <location>
        <begin position="113"/>
        <end position="156"/>
    </location>
</feature>
<sequence length="385" mass="42115">MSMQCGQKKPPAAFSQSQIQKWRNKKRNDRYNEVTPDNAELVCKDHAFDQREIRCHGPCDRIKIVDHFSKNQRNNPEPWCIDCTEWKQSFGGDELPTAMPNAPLAAHEYAAFSDDDDDHDDSLRVQCGRSSTYVDPDESSDESSDEDGNPYDNPTLLTNAIDRLQGYGHANADAGTTTDAASTTDTAINPGRGRVQLNAGRSAFGTVGSAQTMNSTQASTMGSQGTLISNPMVYGSSQIDSHVQSYAPSGQGDTLSTRVPPHRRGLVALNHEVPLTGTHQRSAQAGQLPGWGERTSSSSTRPLTSYSNSKQMSDEDRAAALVNQPPGGWKPVIKKQEPNKENTGKSSKWYKGDNRKVFPGHKKTFGERIQDGTEAAHDSDSPDEM</sequence>
<feature type="compositionally biased region" description="Low complexity" evidence="1">
    <location>
        <begin position="295"/>
        <end position="309"/>
    </location>
</feature>
<feature type="region of interest" description="Disordered" evidence="1">
    <location>
        <begin position="169"/>
        <end position="193"/>
    </location>
</feature>
<feature type="region of interest" description="Disordered" evidence="1">
    <location>
        <begin position="1"/>
        <end position="30"/>
    </location>
</feature>
<feature type="compositionally biased region" description="Basic and acidic residues" evidence="1">
    <location>
        <begin position="364"/>
        <end position="385"/>
    </location>
</feature>
<dbReference type="Pfam" id="PF12898">
    <property type="entry name" value="Stc1"/>
    <property type="match status" value="1"/>
</dbReference>
<dbReference type="AlphaFoldDB" id="A0AAN7UPW6"/>
<reference evidence="3 4" key="1">
    <citation type="submission" date="2023-10" db="EMBL/GenBank/DDBJ databases">
        <title>Draft genome sequence of Xylaria bambusicola isolate GMP-LS, the root and basal stem rot pathogen of sugarcane in Indonesia.</title>
        <authorList>
            <person name="Selvaraj P."/>
            <person name="Muralishankar V."/>
            <person name="Muruganantham S."/>
            <person name="Sp S."/>
            <person name="Haryani S."/>
            <person name="Lau K.J.X."/>
            <person name="Naqvi N.I."/>
        </authorList>
    </citation>
    <scope>NUCLEOTIDE SEQUENCE [LARGE SCALE GENOMIC DNA]</scope>
    <source>
        <strain evidence="3">GMP-LS</strain>
    </source>
</reference>
<evidence type="ECO:0000256" key="1">
    <source>
        <dbReference type="SAM" id="MobiDB-lite"/>
    </source>
</evidence>
<proteinExistence type="predicted"/>
<gene>
    <name evidence="3" type="ORF">RRF57_005081</name>
</gene>
<comment type="caution">
    <text evidence="3">The sequence shown here is derived from an EMBL/GenBank/DDBJ whole genome shotgun (WGS) entry which is preliminary data.</text>
</comment>
<dbReference type="InterPro" id="IPR024630">
    <property type="entry name" value="Stc1"/>
</dbReference>
<evidence type="ECO:0000313" key="4">
    <source>
        <dbReference type="Proteomes" id="UP001305414"/>
    </source>
</evidence>
<accession>A0AAN7UPW6</accession>
<name>A0AAN7UPW6_9PEZI</name>
<protein>
    <recommendedName>
        <fullName evidence="2">Stc1 domain-containing protein</fullName>
    </recommendedName>
</protein>
<feature type="compositionally biased region" description="Basic and acidic residues" evidence="1">
    <location>
        <begin position="334"/>
        <end position="343"/>
    </location>
</feature>
<feature type="compositionally biased region" description="Low complexity" evidence="1">
    <location>
        <begin position="170"/>
        <end position="187"/>
    </location>
</feature>
<feature type="compositionally biased region" description="Acidic residues" evidence="1">
    <location>
        <begin position="135"/>
        <end position="149"/>
    </location>
</feature>
<organism evidence="3 4">
    <name type="scientific">Xylaria bambusicola</name>
    <dbReference type="NCBI Taxonomy" id="326684"/>
    <lineage>
        <taxon>Eukaryota</taxon>
        <taxon>Fungi</taxon>
        <taxon>Dikarya</taxon>
        <taxon>Ascomycota</taxon>
        <taxon>Pezizomycotina</taxon>
        <taxon>Sordariomycetes</taxon>
        <taxon>Xylariomycetidae</taxon>
        <taxon>Xylariales</taxon>
        <taxon>Xylariaceae</taxon>
        <taxon>Xylaria</taxon>
    </lineage>
</organism>
<evidence type="ECO:0000313" key="3">
    <source>
        <dbReference type="EMBL" id="KAK5629366.1"/>
    </source>
</evidence>
<feature type="region of interest" description="Disordered" evidence="1">
    <location>
        <begin position="273"/>
        <end position="385"/>
    </location>
</feature>
<evidence type="ECO:0000259" key="2">
    <source>
        <dbReference type="Pfam" id="PF12898"/>
    </source>
</evidence>
<feature type="domain" description="Stc1" evidence="2">
    <location>
        <begin position="3"/>
        <end position="85"/>
    </location>
</feature>